<dbReference type="GO" id="GO:0030688">
    <property type="term" value="C:preribosome, small subunit precursor"/>
    <property type="evidence" value="ECO:0007669"/>
    <property type="project" value="InterPro"/>
</dbReference>
<dbReference type="PANTHER" id="PTHR13026:SF0">
    <property type="entry name" value="RIBOSOMAL RNA PROCESSING 1B"/>
    <property type="match status" value="1"/>
</dbReference>
<dbReference type="PANTHER" id="PTHR13026">
    <property type="entry name" value="NNP-1 PROTEIN NOVEL NUCLEAR PROTEIN 1 NOP52"/>
    <property type="match status" value="1"/>
</dbReference>
<reference evidence="7" key="1">
    <citation type="submission" date="2025-08" db="UniProtKB">
        <authorList>
            <consortium name="RefSeq"/>
        </authorList>
    </citation>
    <scope>IDENTIFICATION</scope>
</reference>
<evidence type="ECO:0000313" key="7">
    <source>
        <dbReference type="RefSeq" id="XP_010265401.1"/>
    </source>
</evidence>
<comment type="subcellular location">
    <subcellularLocation>
        <location evidence="1">Nucleus</location>
    </subcellularLocation>
</comment>
<dbReference type="eggNOG" id="KOG3911">
    <property type="taxonomic scope" value="Eukaryota"/>
</dbReference>
<dbReference type="InterPro" id="IPR010301">
    <property type="entry name" value="RRP1"/>
</dbReference>
<dbReference type="RefSeq" id="XP_010265401.1">
    <property type="nucleotide sequence ID" value="XM_010267099.2"/>
</dbReference>
<dbReference type="AlphaFoldDB" id="A0A1U8AEJ5"/>
<evidence type="ECO:0000256" key="2">
    <source>
        <dbReference type="ARBA" id="ARBA00006374"/>
    </source>
</evidence>
<feature type="compositionally biased region" description="Basic residues" evidence="5">
    <location>
        <begin position="336"/>
        <end position="355"/>
    </location>
</feature>
<evidence type="ECO:0000256" key="3">
    <source>
        <dbReference type="ARBA" id="ARBA00022552"/>
    </source>
</evidence>
<dbReference type="STRING" id="4432.A0A1U8AEJ5"/>
<dbReference type="GO" id="GO:0006364">
    <property type="term" value="P:rRNA processing"/>
    <property type="evidence" value="ECO:0007669"/>
    <property type="project" value="UniProtKB-KW"/>
</dbReference>
<sequence length="578" mass="63766">MDGALAGSVLAKNLASCNKTTRDRAFRLLKTWLPSQGRVSDDEMKKIWKGLFYCVWHADKQKIQIELINRLASLLVSLDLPLSVHYFEVFLTTIRREWSGIDLLRLDKFYLLIRRFVNYFFLLLKKNSWDLELSSRLMCIWEEKTLLASDKYPAQGINYHVSEVFLEELKPFLPVRLEILGVLFKPFLSVMEKSSDKVFLNKIKSGIFDCLLRNGKKLLELKKAGKGVETGDEVNLFGTIALTLDLSVKFFNLGSSPECIQGNRKVLFGLHEEFLKLEKEMSNAGIEVSIPEVIGDNVDEVPDLIPITAQEVGATDVSLEVVDVEPAVSNGSVSKLSKKGKKAKKASKGTSKKAKTSMNGFASSVDSENGMDHNIHTANGENLNEDDEGKEKDRDGSENIATNDDPASDENLIPLSESLISNLQVQFEKVAAEVGMGEDGISAYGSPTSPVDSVSKKRKRSKNVDGQVSNSADLSNQGGSAAGKSVEKSAKKVRFSMKNNLVWKPHNPLPPQSLRLPPSATPRGSALKKGIPPGPIREIPSTTKKLKKRASSVKKARKGPKSVSPAIKRLRKLQSLSV</sequence>
<proteinExistence type="inferred from homology"/>
<evidence type="ECO:0000256" key="4">
    <source>
        <dbReference type="ARBA" id="ARBA00023242"/>
    </source>
</evidence>
<dbReference type="KEGG" id="nnu:104603154"/>
<dbReference type="InParanoid" id="A0A1U8AEJ5"/>
<feature type="compositionally biased region" description="Polar residues" evidence="5">
    <location>
        <begin position="358"/>
        <end position="367"/>
    </location>
</feature>
<feature type="region of interest" description="Disordered" evidence="5">
    <location>
        <begin position="332"/>
        <end position="411"/>
    </location>
</feature>
<dbReference type="Proteomes" id="UP000189703">
    <property type="component" value="Unplaced"/>
</dbReference>
<feature type="region of interest" description="Disordered" evidence="5">
    <location>
        <begin position="438"/>
        <end position="578"/>
    </location>
</feature>
<keyword evidence="3" id="KW-0698">rRNA processing</keyword>
<name>A0A1U8AEJ5_NELNU</name>
<accession>A0A1U8AEJ5</accession>
<keyword evidence="6" id="KW-1185">Reference proteome</keyword>
<evidence type="ECO:0000313" key="6">
    <source>
        <dbReference type="Proteomes" id="UP000189703"/>
    </source>
</evidence>
<feature type="compositionally biased region" description="Basic residues" evidence="5">
    <location>
        <begin position="544"/>
        <end position="560"/>
    </location>
</feature>
<comment type="similarity">
    <text evidence="2">Belongs to the RRP1 family.</text>
</comment>
<dbReference type="GO" id="GO:0005634">
    <property type="term" value="C:nucleus"/>
    <property type="evidence" value="ECO:0000318"/>
    <property type="project" value="GO_Central"/>
</dbReference>
<evidence type="ECO:0000256" key="1">
    <source>
        <dbReference type="ARBA" id="ARBA00004123"/>
    </source>
</evidence>
<gene>
    <name evidence="7" type="primary">LOC104603154</name>
</gene>
<feature type="compositionally biased region" description="Polar residues" evidence="5">
    <location>
        <begin position="464"/>
        <end position="479"/>
    </location>
</feature>
<protein>
    <submittedName>
        <fullName evidence="7">Ribosomal RNA processing protein 1 homolog B</fullName>
    </submittedName>
</protein>
<organism evidence="6 7">
    <name type="scientific">Nelumbo nucifera</name>
    <name type="common">Sacred lotus</name>
    <dbReference type="NCBI Taxonomy" id="4432"/>
    <lineage>
        <taxon>Eukaryota</taxon>
        <taxon>Viridiplantae</taxon>
        <taxon>Streptophyta</taxon>
        <taxon>Embryophyta</taxon>
        <taxon>Tracheophyta</taxon>
        <taxon>Spermatophyta</taxon>
        <taxon>Magnoliopsida</taxon>
        <taxon>Proteales</taxon>
        <taxon>Nelumbonaceae</taxon>
        <taxon>Nelumbo</taxon>
    </lineage>
</organism>
<dbReference type="GeneID" id="104603154"/>
<keyword evidence="4" id="KW-0539">Nucleus</keyword>
<dbReference type="Pfam" id="PF05997">
    <property type="entry name" value="Nop52"/>
    <property type="match status" value="1"/>
</dbReference>
<dbReference type="OrthoDB" id="2019504at2759"/>
<dbReference type="OMA" id="REWVHID"/>
<dbReference type="FunCoup" id="A0A1U8AEJ5">
    <property type="interactions" value="1754"/>
</dbReference>
<evidence type="ECO:0000256" key="5">
    <source>
        <dbReference type="SAM" id="MobiDB-lite"/>
    </source>
</evidence>